<evidence type="ECO:0000313" key="4">
    <source>
        <dbReference type="Proteomes" id="UP000075714"/>
    </source>
</evidence>
<feature type="region of interest" description="Disordered" evidence="1">
    <location>
        <begin position="1"/>
        <end position="21"/>
    </location>
</feature>
<keyword evidence="2" id="KW-0812">Transmembrane</keyword>
<protein>
    <submittedName>
        <fullName evidence="3">Uncharacterized protein</fullName>
    </submittedName>
</protein>
<feature type="compositionally biased region" description="Low complexity" evidence="1">
    <location>
        <begin position="180"/>
        <end position="197"/>
    </location>
</feature>
<gene>
    <name evidence="3" type="ORF">GPECTOR_158g102</name>
</gene>
<feature type="transmembrane region" description="Helical" evidence="2">
    <location>
        <begin position="37"/>
        <end position="54"/>
    </location>
</feature>
<keyword evidence="2" id="KW-0472">Membrane</keyword>
<feature type="transmembrane region" description="Helical" evidence="2">
    <location>
        <begin position="231"/>
        <end position="249"/>
    </location>
</feature>
<reference evidence="4" key="1">
    <citation type="journal article" date="2016" name="Nat. Commun.">
        <title>The Gonium pectorale genome demonstrates co-option of cell cycle regulation during the evolution of multicellularity.</title>
        <authorList>
            <person name="Hanschen E.R."/>
            <person name="Marriage T.N."/>
            <person name="Ferris P.J."/>
            <person name="Hamaji T."/>
            <person name="Toyoda A."/>
            <person name="Fujiyama A."/>
            <person name="Neme R."/>
            <person name="Noguchi H."/>
            <person name="Minakuchi Y."/>
            <person name="Suzuki M."/>
            <person name="Kawai-Toyooka H."/>
            <person name="Smith D.R."/>
            <person name="Sparks H."/>
            <person name="Anderson J."/>
            <person name="Bakaric R."/>
            <person name="Luria V."/>
            <person name="Karger A."/>
            <person name="Kirschner M.W."/>
            <person name="Durand P.M."/>
            <person name="Michod R.E."/>
            <person name="Nozaki H."/>
            <person name="Olson B.J."/>
        </authorList>
    </citation>
    <scope>NUCLEOTIDE SEQUENCE [LARGE SCALE GENOMIC DNA]</scope>
    <source>
        <strain evidence="4">NIES-2863</strain>
    </source>
</reference>
<sequence>MMMLEQSADPDVEDQDGATPLQLTKPAGATRDAFSKYLFLKVIVSLYVIFLVLFKEALFARRFYSYSSELLTVLEDHSAKRTAAMFIVGTTTLFYTGVFALVQFVTLVLISEASDPPSVILNGVGAIFILEFDETIARVFVPHYQGAVYGAMLKKLLHPKRKESNESGKAPSEAGAAKTASPGDPAEAAPDEGAAAKGAAQEPNASGAVMQLHRCFKKFLALVRSSTFGDALYVIAWLWCSAISLYHLISL</sequence>
<name>A0A150FXN5_GONPE</name>
<keyword evidence="2" id="KW-1133">Transmembrane helix</keyword>
<evidence type="ECO:0000256" key="2">
    <source>
        <dbReference type="SAM" id="Phobius"/>
    </source>
</evidence>
<evidence type="ECO:0000256" key="1">
    <source>
        <dbReference type="SAM" id="MobiDB-lite"/>
    </source>
</evidence>
<feature type="transmembrane region" description="Helical" evidence="2">
    <location>
        <begin position="84"/>
        <end position="110"/>
    </location>
</feature>
<keyword evidence="4" id="KW-1185">Reference proteome</keyword>
<comment type="caution">
    <text evidence="3">The sequence shown here is derived from an EMBL/GenBank/DDBJ whole genome shotgun (WGS) entry which is preliminary data.</text>
</comment>
<dbReference type="Proteomes" id="UP000075714">
    <property type="component" value="Unassembled WGS sequence"/>
</dbReference>
<evidence type="ECO:0000313" key="3">
    <source>
        <dbReference type="EMBL" id="KXZ42348.1"/>
    </source>
</evidence>
<dbReference type="EMBL" id="LSYV01000158">
    <property type="protein sequence ID" value="KXZ42348.1"/>
    <property type="molecule type" value="Genomic_DNA"/>
</dbReference>
<dbReference type="AlphaFoldDB" id="A0A150FXN5"/>
<proteinExistence type="predicted"/>
<feature type="region of interest" description="Disordered" evidence="1">
    <location>
        <begin position="162"/>
        <end position="197"/>
    </location>
</feature>
<organism evidence="3 4">
    <name type="scientific">Gonium pectorale</name>
    <name type="common">Green alga</name>
    <dbReference type="NCBI Taxonomy" id="33097"/>
    <lineage>
        <taxon>Eukaryota</taxon>
        <taxon>Viridiplantae</taxon>
        <taxon>Chlorophyta</taxon>
        <taxon>core chlorophytes</taxon>
        <taxon>Chlorophyceae</taxon>
        <taxon>CS clade</taxon>
        <taxon>Chlamydomonadales</taxon>
        <taxon>Volvocaceae</taxon>
        <taxon>Gonium</taxon>
    </lineage>
</organism>
<accession>A0A150FXN5</accession>